<accession>A0A8H6IHR6</accession>
<reference evidence="1 2" key="1">
    <citation type="submission" date="2020-07" db="EMBL/GenBank/DDBJ databases">
        <title>Comparative genomics of pyrophilous fungi reveals a link between fire events and developmental genes.</title>
        <authorList>
            <consortium name="DOE Joint Genome Institute"/>
            <person name="Steindorff A.S."/>
            <person name="Carver A."/>
            <person name="Calhoun S."/>
            <person name="Stillman K."/>
            <person name="Liu H."/>
            <person name="Lipzen A."/>
            <person name="Pangilinan J."/>
            <person name="Labutti K."/>
            <person name="Bruns T.D."/>
            <person name="Grigoriev I.V."/>
        </authorList>
    </citation>
    <scope>NUCLEOTIDE SEQUENCE [LARGE SCALE GENOMIC DNA]</scope>
    <source>
        <strain evidence="1 2">CBS 144469</strain>
    </source>
</reference>
<comment type="caution">
    <text evidence="1">The sequence shown here is derived from an EMBL/GenBank/DDBJ whole genome shotgun (WGS) entry which is preliminary data.</text>
</comment>
<dbReference type="Proteomes" id="UP000521943">
    <property type="component" value="Unassembled WGS sequence"/>
</dbReference>
<dbReference type="EMBL" id="JACGCI010000004">
    <property type="protein sequence ID" value="KAF6764542.1"/>
    <property type="molecule type" value="Genomic_DNA"/>
</dbReference>
<protein>
    <submittedName>
        <fullName evidence="1">Uncharacterized protein</fullName>
    </submittedName>
</protein>
<organism evidence="1 2">
    <name type="scientific">Ephemerocybe angulata</name>
    <dbReference type="NCBI Taxonomy" id="980116"/>
    <lineage>
        <taxon>Eukaryota</taxon>
        <taxon>Fungi</taxon>
        <taxon>Dikarya</taxon>
        <taxon>Basidiomycota</taxon>
        <taxon>Agaricomycotina</taxon>
        <taxon>Agaricomycetes</taxon>
        <taxon>Agaricomycetidae</taxon>
        <taxon>Agaricales</taxon>
        <taxon>Agaricineae</taxon>
        <taxon>Psathyrellaceae</taxon>
        <taxon>Ephemerocybe</taxon>
    </lineage>
</organism>
<name>A0A8H6IHR6_9AGAR</name>
<evidence type="ECO:0000313" key="2">
    <source>
        <dbReference type="Proteomes" id="UP000521943"/>
    </source>
</evidence>
<sequence>MLVATSEAHPHRPRRLSEVAMVVLECAALGYRIRPCKAIVAGEESVACSRKASHCISGHEDELKPCRDVSAGRLFSRQCSADFVQGAVGVGMCRVARISGVLGYAYIALWGDDNLSLVVTHRSPVLDKFWSFSGVCAFVVVSRRQSESTTSMQTEIHREDGETISAALAGVISWLHKQRYTKGGARHCKRPYALHSALSNLLPALIERAHTDTRDTHILQSVRRGEA</sequence>
<proteinExistence type="predicted"/>
<gene>
    <name evidence="1" type="ORF">DFP72DRAFT_1040298</name>
</gene>
<dbReference type="AlphaFoldDB" id="A0A8H6IHR6"/>
<keyword evidence="2" id="KW-1185">Reference proteome</keyword>
<evidence type="ECO:0000313" key="1">
    <source>
        <dbReference type="EMBL" id="KAF6764542.1"/>
    </source>
</evidence>